<dbReference type="InterPro" id="IPR013597">
    <property type="entry name" value="Mat_intron_G2"/>
</dbReference>
<evidence type="ECO:0000313" key="2">
    <source>
        <dbReference type="EMBL" id="TPG83206.1"/>
    </source>
</evidence>
<evidence type="ECO:0000259" key="1">
    <source>
        <dbReference type="Pfam" id="PF08388"/>
    </source>
</evidence>
<dbReference type="AlphaFoldDB" id="A0A502IC68"/>
<evidence type="ECO:0000313" key="3">
    <source>
        <dbReference type="Proteomes" id="UP000320914"/>
    </source>
</evidence>
<organism evidence="2 3">
    <name type="scientific">Pseudomonas mandelii</name>
    <dbReference type="NCBI Taxonomy" id="75612"/>
    <lineage>
        <taxon>Bacteria</taxon>
        <taxon>Pseudomonadati</taxon>
        <taxon>Pseudomonadota</taxon>
        <taxon>Gammaproteobacteria</taxon>
        <taxon>Pseudomonadales</taxon>
        <taxon>Pseudomonadaceae</taxon>
        <taxon>Pseudomonas</taxon>
    </lineage>
</organism>
<accession>A0A502IC68</accession>
<dbReference type="Proteomes" id="UP000320914">
    <property type="component" value="Unassembled WGS sequence"/>
</dbReference>
<dbReference type="Pfam" id="PF08388">
    <property type="entry name" value="GIIM"/>
    <property type="match status" value="1"/>
</dbReference>
<name>A0A502IC68_9PSED</name>
<feature type="domain" description="Group II intron maturase-specific" evidence="1">
    <location>
        <begin position="1"/>
        <end position="56"/>
    </location>
</feature>
<sequence>MQQTVNSLRAYLLGWKAYFGLSQAPRVWQELDEWIRHRLRAIQLKLWKRGTTIYRELRALCASEKNARKVAGSSRSWWRNSSMELNRVLNMAWFDSLGLPRLS</sequence>
<comment type="caution">
    <text evidence="2">The sequence shown here is derived from an EMBL/GenBank/DDBJ whole genome shotgun (WGS) entry which is preliminary data.</text>
</comment>
<dbReference type="EMBL" id="RCZA01000006">
    <property type="protein sequence ID" value="TPG83206.1"/>
    <property type="molecule type" value="Genomic_DNA"/>
</dbReference>
<reference evidence="2 3" key="1">
    <citation type="journal article" date="2019" name="Environ. Microbiol.">
        <title>Species interactions and distinct microbial communities in high Arctic permafrost affected cryosols are associated with the CH4 and CO2 gas fluxes.</title>
        <authorList>
            <person name="Altshuler I."/>
            <person name="Hamel J."/>
            <person name="Turney S."/>
            <person name="Magnuson E."/>
            <person name="Levesque R."/>
            <person name="Greer C."/>
            <person name="Whyte L.G."/>
        </authorList>
    </citation>
    <scope>NUCLEOTIDE SEQUENCE [LARGE SCALE GENOMIC DNA]</scope>
    <source>
        <strain evidence="2 3">OWC5</strain>
    </source>
</reference>
<gene>
    <name evidence="2" type="ORF">EAH74_15145</name>
</gene>
<protein>
    <submittedName>
        <fullName evidence="2">Maturase</fullName>
    </submittedName>
</protein>
<proteinExistence type="predicted"/>